<dbReference type="Proteomes" id="UP001175211">
    <property type="component" value="Unassembled WGS sequence"/>
</dbReference>
<keyword evidence="3" id="KW-1185">Reference proteome</keyword>
<sequence length="514" mass="55971">MQRATQASRPAYCSNPRLQAVVSQDSEGWMNTSLPGADKNPRAVNYLSGPFLAGHGALRPNSNASRYSTAMTGGMPPLNATQTGPVRPEPTRRYSVPYLGHQNQGRENQRPVVGPPQRPQAVRGTHRSVGNPLSHQSQTVSHPTISKPATCTTALSQNGRSSNDWPTMQADHPHQRNPAKPFYGPQRQPFVPLDNIPEENLPNGGGFSPFPLLPDTGRQAVDTSMNQISRTPRGWTENADPAHDENVERIMQALEYHPTLPADPSNDVLPTLAGDNHHDSRLSQLLSVAVPYQAVVMPRPASLDNILDNGTIQIPSAAMEIMDQGGDKMDELGRTLLDHLLSFACTASMLTRMALQMLRQAETRYGPHAEMQLRLSLTSILMTAYRQYFVGEGSILSDRLSITLAEAVGEFFVSGLLDGQDFFVALDTLLTPSAHNHIAAMSAILGSYNDMLFRPAHSALFHVFCEKLAQNANGIYVHGEGIKNGQAIVMGIVGRLRAGSAWSAFQQSLNPQAE</sequence>
<evidence type="ECO:0000256" key="1">
    <source>
        <dbReference type="SAM" id="MobiDB-lite"/>
    </source>
</evidence>
<proteinExistence type="predicted"/>
<gene>
    <name evidence="2" type="ORF">EV420DRAFT_1472517</name>
</gene>
<evidence type="ECO:0000313" key="3">
    <source>
        <dbReference type="Proteomes" id="UP001175211"/>
    </source>
</evidence>
<protein>
    <submittedName>
        <fullName evidence="2">Uncharacterized protein</fullName>
    </submittedName>
</protein>
<feature type="region of interest" description="Disordered" evidence="1">
    <location>
        <begin position="68"/>
        <end position="176"/>
    </location>
</feature>
<feature type="compositionally biased region" description="Polar residues" evidence="1">
    <location>
        <begin position="131"/>
        <end position="166"/>
    </location>
</feature>
<reference evidence="2" key="1">
    <citation type="submission" date="2023-06" db="EMBL/GenBank/DDBJ databases">
        <authorList>
            <consortium name="Lawrence Berkeley National Laboratory"/>
            <person name="Ahrendt S."/>
            <person name="Sahu N."/>
            <person name="Indic B."/>
            <person name="Wong-Bajracharya J."/>
            <person name="Merenyi Z."/>
            <person name="Ke H.-M."/>
            <person name="Monk M."/>
            <person name="Kocsube S."/>
            <person name="Drula E."/>
            <person name="Lipzen A."/>
            <person name="Balint B."/>
            <person name="Henrissat B."/>
            <person name="Andreopoulos B."/>
            <person name="Martin F.M."/>
            <person name="Harder C.B."/>
            <person name="Rigling D."/>
            <person name="Ford K.L."/>
            <person name="Foster G.D."/>
            <person name="Pangilinan J."/>
            <person name="Papanicolaou A."/>
            <person name="Barry K."/>
            <person name="LaButti K."/>
            <person name="Viragh M."/>
            <person name="Koriabine M."/>
            <person name="Yan M."/>
            <person name="Riley R."/>
            <person name="Champramary S."/>
            <person name="Plett K.L."/>
            <person name="Tsai I.J."/>
            <person name="Slot J."/>
            <person name="Sipos G."/>
            <person name="Plett J."/>
            <person name="Nagy L.G."/>
            <person name="Grigoriev I.V."/>
        </authorList>
    </citation>
    <scope>NUCLEOTIDE SEQUENCE</scope>
    <source>
        <strain evidence="2">CCBAS 213</strain>
    </source>
</reference>
<evidence type="ECO:0000313" key="2">
    <source>
        <dbReference type="EMBL" id="KAK0469258.1"/>
    </source>
</evidence>
<organism evidence="2 3">
    <name type="scientific">Armillaria tabescens</name>
    <name type="common">Ringless honey mushroom</name>
    <name type="synonym">Agaricus tabescens</name>
    <dbReference type="NCBI Taxonomy" id="1929756"/>
    <lineage>
        <taxon>Eukaryota</taxon>
        <taxon>Fungi</taxon>
        <taxon>Dikarya</taxon>
        <taxon>Basidiomycota</taxon>
        <taxon>Agaricomycotina</taxon>
        <taxon>Agaricomycetes</taxon>
        <taxon>Agaricomycetidae</taxon>
        <taxon>Agaricales</taxon>
        <taxon>Marasmiineae</taxon>
        <taxon>Physalacriaceae</taxon>
        <taxon>Desarmillaria</taxon>
    </lineage>
</organism>
<dbReference type="RefSeq" id="XP_060339051.1">
    <property type="nucleotide sequence ID" value="XM_060469057.1"/>
</dbReference>
<comment type="caution">
    <text evidence="2">The sequence shown here is derived from an EMBL/GenBank/DDBJ whole genome shotgun (WGS) entry which is preliminary data.</text>
</comment>
<dbReference type="GeneID" id="85352605"/>
<accession>A0AA39TXH2</accession>
<dbReference type="EMBL" id="JAUEPS010000001">
    <property type="protein sequence ID" value="KAK0469258.1"/>
    <property type="molecule type" value="Genomic_DNA"/>
</dbReference>
<name>A0AA39TXH2_ARMTA</name>
<dbReference type="AlphaFoldDB" id="A0AA39TXH2"/>